<reference evidence="2" key="1">
    <citation type="submission" date="2022-02" db="EMBL/GenBank/DDBJ databases">
        <authorList>
            <person name="King R."/>
        </authorList>
    </citation>
    <scope>NUCLEOTIDE SEQUENCE</scope>
</reference>
<dbReference type="Proteomes" id="UP001153321">
    <property type="component" value="Chromosome 29"/>
</dbReference>
<gene>
    <name evidence="2" type="ORF">SPLIT_LOCUS8238</name>
</gene>
<feature type="region of interest" description="Disordered" evidence="1">
    <location>
        <begin position="862"/>
        <end position="897"/>
    </location>
</feature>
<feature type="compositionally biased region" description="Low complexity" evidence="1">
    <location>
        <begin position="356"/>
        <end position="376"/>
    </location>
</feature>
<feature type="region of interest" description="Disordered" evidence="1">
    <location>
        <begin position="764"/>
        <end position="808"/>
    </location>
</feature>
<feature type="compositionally biased region" description="Polar residues" evidence="1">
    <location>
        <begin position="396"/>
        <end position="405"/>
    </location>
</feature>
<feature type="compositionally biased region" description="Polar residues" evidence="1">
    <location>
        <begin position="333"/>
        <end position="343"/>
    </location>
</feature>
<feature type="compositionally biased region" description="Basic and acidic residues" evidence="1">
    <location>
        <begin position="274"/>
        <end position="285"/>
    </location>
</feature>
<dbReference type="EMBL" id="LR824560">
    <property type="protein sequence ID" value="CAH1642882.1"/>
    <property type="molecule type" value="Genomic_DNA"/>
</dbReference>
<feature type="region of interest" description="Disordered" evidence="1">
    <location>
        <begin position="86"/>
        <end position="172"/>
    </location>
</feature>
<feature type="compositionally biased region" description="Polar residues" evidence="1">
    <location>
        <begin position="558"/>
        <end position="567"/>
    </location>
</feature>
<accession>A0A9P0I9W3</accession>
<name>A0A9P0I9W3_SPOLI</name>
<protein>
    <submittedName>
        <fullName evidence="2">Uncharacterized protein</fullName>
    </submittedName>
</protein>
<evidence type="ECO:0000256" key="1">
    <source>
        <dbReference type="SAM" id="MobiDB-lite"/>
    </source>
</evidence>
<evidence type="ECO:0000313" key="2">
    <source>
        <dbReference type="EMBL" id="CAH1642882.1"/>
    </source>
</evidence>
<feature type="compositionally biased region" description="Basic and acidic residues" evidence="1">
    <location>
        <begin position="218"/>
        <end position="243"/>
    </location>
</feature>
<feature type="compositionally biased region" description="Basic residues" evidence="1">
    <location>
        <begin position="783"/>
        <end position="797"/>
    </location>
</feature>
<dbReference type="AlphaFoldDB" id="A0A9P0I9W3"/>
<feature type="compositionally biased region" description="Basic and acidic residues" evidence="1">
    <location>
        <begin position="86"/>
        <end position="112"/>
    </location>
</feature>
<organism evidence="2 3">
    <name type="scientific">Spodoptera littoralis</name>
    <name type="common">Egyptian cotton leafworm</name>
    <dbReference type="NCBI Taxonomy" id="7109"/>
    <lineage>
        <taxon>Eukaryota</taxon>
        <taxon>Metazoa</taxon>
        <taxon>Ecdysozoa</taxon>
        <taxon>Arthropoda</taxon>
        <taxon>Hexapoda</taxon>
        <taxon>Insecta</taxon>
        <taxon>Pterygota</taxon>
        <taxon>Neoptera</taxon>
        <taxon>Endopterygota</taxon>
        <taxon>Lepidoptera</taxon>
        <taxon>Glossata</taxon>
        <taxon>Ditrysia</taxon>
        <taxon>Noctuoidea</taxon>
        <taxon>Noctuidae</taxon>
        <taxon>Amphipyrinae</taxon>
        <taxon>Spodoptera</taxon>
    </lineage>
</organism>
<feature type="compositionally biased region" description="Basic and acidic residues" evidence="1">
    <location>
        <begin position="148"/>
        <end position="164"/>
    </location>
</feature>
<proteinExistence type="predicted"/>
<keyword evidence="3" id="KW-1185">Reference proteome</keyword>
<feature type="region of interest" description="Disordered" evidence="1">
    <location>
        <begin position="207"/>
        <end position="405"/>
    </location>
</feature>
<feature type="compositionally biased region" description="Basic and acidic residues" evidence="1">
    <location>
        <begin position="595"/>
        <end position="611"/>
    </location>
</feature>
<feature type="compositionally biased region" description="Pro residues" evidence="1">
    <location>
        <begin position="868"/>
        <end position="879"/>
    </location>
</feature>
<feature type="region of interest" description="Disordered" evidence="1">
    <location>
        <begin position="447"/>
        <end position="468"/>
    </location>
</feature>
<feature type="compositionally biased region" description="Polar residues" evidence="1">
    <location>
        <begin position="286"/>
        <end position="297"/>
    </location>
</feature>
<feature type="compositionally biased region" description="Polar residues" evidence="1">
    <location>
        <begin position="316"/>
        <end position="325"/>
    </location>
</feature>
<evidence type="ECO:0000313" key="3">
    <source>
        <dbReference type="Proteomes" id="UP001153321"/>
    </source>
</evidence>
<sequence length="1264" mass="144682">MLVLFLILFTSVVAESNENKYLDLLPEDEKLQFIQQVARRILKDVQSQENKTEGTSKEINDELLKKHNEYVKAILKEESEYIRRRKNEKDKMDKPASGEDNKAFDSEKKTVPDDDDAEQVDLTLRNDRRGNANPSEDYIKVEIITDEPPIKKRSIQDDGPTKSDESDETTVEVLDKVKSESKTENFNYSTVKTPTRSTTAETILNYTTLTPEISTDNKSLDEDKNSTDTTKSENKVTEKEESTTLKNVIDAELTKGRSSGETDTEGAVSDMEEPWTRRSDNEKNISEINNTTATTSAVELFGLKSAEKNLDESNSEETITNQTKTATEKSDAESANNISTTVQDSDDPNAPKMRASNDTDTSNDVTATDSTTTITSSDERTTKPVPITTEIDKAKTSNSLTRESSIKTTVTKILVEEFTSPPVDKTEKVNTKNVNDDKKVIQQRALDHAREYSPQVLEGGKYTETGTPKNTKIKLHKLDKVFLGPKGQKEEAITKKPNKDKNFIELEKVYYDNNHKVEKGNTYQVYEISADKTPFIRDEQSMVEQPYYVPIYNYSPNNAYFNPQNRLGPNPGDTSVEKRDIEANDEAEDVPQLRSKPEKSDESDENIDKETTINNKLPIDMEYNESDFDDQRKKFGSKQRDIHSIHKQPILNYNSKKPGQFNPEDYADAEYYFGRLRNNKRRAYKNDGNSFPNSNENDHPAHSIQEGSLKDHVRAVRNILFHKKSFGLLDKDKYGHEGHGERSNIYKRGLRQIDVGKYKKKPQALRYGVPVSDNPGQNDPVKNKKQQTQHVPKKQKEHKSEEEQTILGTENKNNDIVINDEHIKKVGYLKSNNGTQELYVMDNYFKENVQKYIENQRQNYNDQLKPATPLPPFPPPQLPPQSQSEYAHFSNPFPNTQNETKVQSFAEHNFGDTHTFANTQNSFGNVHSFSAHNSADKQQLLNGGETSIWNGQEKGKHTVITKHGEDIAVETQEPLPEIVIPEDIKPHRNIDPLDNQQEIKSALLKELPEGDNLRENLNMNLNNRRKDGVKLGVYLHVLKDMVNTDNNALKQYDWLGSTVDIQSALRKIFELTGLVAARRKVHPADLEILKYVIFLHKLATEIIQANDFGAELGKKLALNQNSQKVLKEKGLINKVWLHLRKKVPDVYDIGAMRKLNKFLMSIEDDLYELHDAVKNVAKITKYKNQHWYDNLKDLYINTEDKNLIELLLHMSVLRLFVLIEEGTKYGLEDNYILYMKKHKKEAKRTLDEMIFVMQILDEYNKLAR</sequence>
<feature type="compositionally biased region" description="Polar residues" evidence="1">
    <location>
        <begin position="207"/>
        <end position="217"/>
    </location>
</feature>
<feature type="region of interest" description="Disordered" evidence="1">
    <location>
        <begin position="558"/>
        <end position="615"/>
    </location>
</feature>